<comment type="caution">
    <text evidence="7">The sequence shown here is derived from an EMBL/GenBank/DDBJ whole genome shotgun (WGS) entry which is preliminary data.</text>
</comment>
<evidence type="ECO:0000256" key="1">
    <source>
        <dbReference type="ARBA" id="ARBA00022723"/>
    </source>
</evidence>
<keyword evidence="1" id="KW-0479">Metal-binding</keyword>
<dbReference type="GO" id="GO:0008270">
    <property type="term" value="F:zinc ion binding"/>
    <property type="evidence" value="ECO:0007669"/>
    <property type="project" value="UniProtKB-KW"/>
</dbReference>
<evidence type="ECO:0000256" key="2">
    <source>
        <dbReference type="ARBA" id="ARBA00022771"/>
    </source>
</evidence>
<name>A0A5J4VM14_9EUKA</name>
<dbReference type="SUPFAM" id="SSF144232">
    <property type="entry name" value="HIT/MYND zinc finger-like"/>
    <property type="match status" value="1"/>
</dbReference>
<gene>
    <name evidence="7" type="ORF">EZS28_020795</name>
</gene>
<proteinExistence type="predicted"/>
<dbReference type="PROSITE" id="PS01360">
    <property type="entry name" value="ZF_MYND_1"/>
    <property type="match status" value="1"/>
</dbReference>
<dbReference type="AlphaFoldDB" id="A0A5J4VM14"/>
<dbReference type="Pfam" id="PF01753">
    <property type="entry name" value="zf-MYND"/>
    <property type="match status" value="1"/>
</dbReference>
<feature type="domain" description="MYND-type" evidence="6">
    <location>
        <begin position="397"/>
        <end position="433"/>
    </location>
</feature>
<evidence type="ECO:0000256" key="3">
    <source>
        <dbReference type="ARBA" id="ARBA00022833"/>
    </source>
</evidence>
<keyword evidence="2 4" id="KW-0863">Zinc-finger</keyword>
<organism evidence="7 8">
    <name type="scientific">Streblomastix strix</name>
    <dbReference type="NCBI Taxonomy" id="222440"/>
    <lineage>
        <taxon>Eukaryota</taxon>
        <taxon>Metamonada</taxon>
        <taxon>Preaxostyla</taxon>
        <taxon>Oxymonadida</taxon>
        <taxon>Streblomastigidae</taxon>
        <taxon>Streblomastix</taxon>
    </lineage>
</organism>
<feature type="compositionally biased region" description="Basic residues" evidence="5">
    <location>
        <begin position="497"/>
        <end position="507"/>
    </location>
</feature>
<keyword evidence="3" id="KW-0862">Zinc</keyword>
<feature type="region of interest" description="Disordered" evidence="5">
    <location>
        <begin position="488"/>
        <end position="535"/>
    </location>
</feature>
<sequence>MMVERITQPEAEAYIKELAIFDSIEKIGSTKWLKQHEIIEKLNMEAHYCVLYNVDEFIIESFLSFPEKIGVLIQNLLAVEIWKEKIWPLLSDKSNEKSAKTYLILYNEALVLNLLELMCFNREIISATGDILVELADYCHRKLAALVVLHDQSWPLERDIEKMKKMTPSQTIKEQEKDLSFRIAISAINVTRFLCEYIQYCPPGVTSSFLVKGDIIALLVELMLNKPWIRKKDGKTIKFEDLQWVEMKPPDEEGKQQVPKTEGQVWFALLFLITDVECQRKYQFDHAKSEGPKKLLKFLNDDLIDQISPLQRLRQVIHTLGVTQLPESKGTSDFLKIQTISNVRETLMNVQDWNKIAKKQENTIFNLPDQELRNEFKGISNLYSGEHYEEVAERPRCANCGREADKRCSKCKKVFYCSADCQRKHWVVHKSICITTQQINEEKEKAKQQESKFVPSVYEIDDEETEEDKRKKVENTVNQKTKITEIEEIQDNVKEEKKKRKRSHKKKDKEDKKEEEKVEEKQNSKTITKNFDDVD</sequence>
<feature type="region of interest" description="Disordered" evidence="5">
    <location>
        <begin position="464"/>
        <end position="483"/>
    </location>
</feature>
<dbReference type="EMBL" id="SNRW01006122">
    <property type="protein sequence ID" value="KAA6383677.1"/>
    <property type="molecule type" value="Genomic_DNA"/>
</dbReference>
<evidence type="ECO:0000259" key="6">
    <source>
        <dbReference type="PROSITE" id="PS50865"/>
    </source>
</evidence>
<feature type="compositionally biased region" description="Basic and acidic residues" evidence="5">
    <location>
        <begin position="508"/>
        <end position="523"/>
    </location>
</feature>
<dbReference type="PANTHER" id="PTHR13244">
    <property type="entry name" value="ZINC FINGER MYND DOMAIN CONTAINING PROTEIN 10"/>
    <property type="match status" value="1"/>
</dbReference>
<protein>
    <submittedName>
        <fullName evidence="7">Putative zinc finger MYND domain protein</fullName>
    </submittedName>
</protein>
<evidence type="ECO:0000313" key="8">
    <source>
        <dbReference type="Proteomes" id="UP000324800"/>
    </source>
</evidence>
<dbReference type="InterPro" id="IPR052298">
    <property type="entry name" value="ZMYND10"/>
</dbReference>
<dbReference type="PROSITE" id="PS50865">
    <property type="entry name" value="ZF_MYND_2"/>
    <property type="match status" value="1"/>
</dbReference>
<dbReference type="OrthoDB" id="432970at2759"/>
<dbReference type="Proteomes" id="UP000324800">
    <property type="component" value="Unassembled WGS sequence"/>
</dbReference>
<dbReference type="PANTHER" id="PTHR13244:SF7">
    <property type="entry name" value="ZINC FINGER MYND DOMAIN-CONTAINING PROTEIN 10"/>
    <property type="match status" value="1"/>
</dbReference>
<dbReference type="Gene3D" id="6.10.140.2220">
    <property type="match status" value="1"/>
</dbReference>
<evidence type="ECO:0000313" key="7">
    <source>
        <dbReference type="EMBL" id="KAA6383677.1"/>
    </source>
</evidence>
<dbReference type="GO" id="GO:0005737">
    <property type="term" value="C:cytoplasm"/>
    <property type="evidence" value="ECO:0007669"/>
    <property type="project" value="TreeGrafter"/>
</dbReference>
<evidence type="ECO:0000256" key="5">
    <source>
        <dbReference type="SAM" id="MobiDB-lite"/>
    </source>
</evidence>
<reference evidence="7 8" key="1">
    <citation type="submission" date="2019-03" db="EMBL/GenBank/DDBJ databases">
        <title>Single cell metagenomics reveals metabolic interactions within the superorganism composed of flagellate Streblomastix strix and complex community of Bacteroidetes bacteria on its surface.</title>
        <authorList>
            <person name="Treitli S.C."/>
            <person name="Kolisko M."/>
            <person name="Husnik F."/>
            <person name="Keeling P."/>
            <person name="Hampl V."/>
        </authorList>
    </citation>
    <scope>NUCLEOTIDE SEQUENCE [LARGE SCALE GENOMIC DNA]</scope>
    <source>
        <strain evidence="7">ST1C</strain>
    </source>
</reference>
<dbReference type="InterPro" id="IPR002893">
    <property type="entry name" value="Znf_MYND"/>
</dbReference>
<evidence type="ECO:0000256" key="4">
    <source>
        <dbReference type="PROSITE-ProRule" id="PRU00134"/>
    </source>
</evidence>
<accession>A0A5J4VM14</accession>